<feature type="compositionally biased region" description="Low complexity" evidence="4">
    <location>
        <begin position="142"/>
        <end position="156"/>
    </location>
</feature>
<accession>A0AAD5XLE5</accession>
<feature type="domain" description="Protein kinase" evidence="5">
    <location>
        <begin position="382"/>
        <end position="661"/>
    </location>
</feature>
<dbReference type="AlphaFoldDB" id="A0AAD5XLE5"/>
<dbReference type="InterPro" id="IPR011009">
    <property type="entry name" value="Kinase-like_dom_sf"/>
</dbReference>
<dbReference type="GO" id="GO:0035556">
    <property type="term" value="P:intracellular signal transduction"/>
    <property type="evidence" value="ECO:0007669"/>
    <property type="project" value="TreeGrafter"/>
</dbReference>
<dbReference type="Proteomes" id="UP001212152">
    <property type="component" value="Unassembled WGS sequence"/>
</dbReference>
<sequence>MRPHSCSTANPAHLRHAHHNCIENGRGRQQPSSAALQALSIYPRDLEFLNRTLHFDFIRPEDPVGPTVTRSEKLRNQYILAQQAPAAAADAATSGGHNEPYRFPALPPSSEDAAAAHHHALKNMPSNSYLSASLAAAAAAGNYGNDSSASQQQQQQWGQVGLGFSGANIPPVRDDNRTLEQPSLRWSDSRGGRAGGTSPKTMRQTAQSANYALANSISPRKPAFSAYPPNPSPFLKSKTAPVGTLPVMIPGGGSPHPGQQPTDDIGSSLDRSDSQSSITPPSSESSPNASAHTGADLNRTWSWNNSRPGDVKLGMHRPRHSLSVSIVRRRANSLASSPVTSGSFSSLQQSPAVSFLASLADMSIASEPVRGEYREGDQVGDFLLGPEIGAGAFSRVFEAEVIDGPHKHLGKVAIKIVIKDQPTDEGCKDVQRFLDHETTIWSRLRHPHVLEMLELMDAEDAVFVVSELVTGGNLLEYIRAQGKLPEEVARKLFRQVASALRYLHEEIQVIHRDVKCENILLDANGDAKLADFGLSTDMTPNDTPASSCSPMLPDLSSSEPVFLMGSIHYCAPEELRQTTRNSASDMWSLGCVLFAMLTGSLPFNDGFIPRLQLSIQNGRWDQAKLNASGCSEAAKEVVRGLLRPKVAERWGANELWASDWLKGT</sequence>
<feature type="region of interest" description="Disordered" evidence="4">
    <location>
        <begin position="142"/>
        <end position="207"/>
    </location>
</feature>
<dbReference type="InterPro" id="IPR017441">
    <property type="entry name" value="Protein_kinase_ATP_BS"/>
</dbReference>
<evidence type="ECO:0000313" key="6">
    <source>
        <dbReference type="EMBL" id="KAJ3168132.1"/>
    </source>
</evidence>
<dbReference type="InterPro" id="IPR000719">
    <property type="entry name" value="Prot_kinase_dom"/>
</dbReference>
<evidence type="ECO:0000256" key="4">
    <source>
        <dbReference type="SAM" id="MobiDB-lite"/>
    </source>
</evidence>
<protein>
    <recommendedName>
        <fullName evidence="5">Protein kinase domain-containing protein</fullName>
    </recommendedName>
</protein>
<feature type="region of interest" description="Disordered" evidence="4">
    <location>
        <begin position="89"/>
        <end position="116"/>
    </location>
</feature>
<feature type="region of interest" description="Disordered" evidence="4">
    <location>
        <begin position="222"/>
        <end position="303"/>
    </location>
</feature>
<evidence type="ECO:0000256" key="3">
    <source>
        <dbReference type="PROSITE-ProRule" id="PRU10141"/>
    </source>
</evidence>
<dbReference type="SUPFAM" id="SSF56112">
    <property type="entry name" value="Protein kinase-like (PK-like)"/>
    <property type="match status" value="1"/>
</dbReference>
<dbReference type="SMART" id="SM00220">
    <property type="entry name" value="S_TKc"/>
    <property type="match status" value="1"/>
</dbReference>
<keyword evidence="2 3" id="KW-0067">ATP-binding</keyword>
<dbReference type="GO" id="GO:0004674">
    <property type="term" value="F:protein serine/threonine kinase activity"/>
    <property type="evidence" value="ECO:0007669"/>
    <property type="project" value="TreeGrafter"/>
</dbReference>
<dbReference type="PROSITE" id="PS00107">
    <property type="entry name" value="PROTEIN_KINASE_ATP"/>
    <property type="match status" value="1"/>
</dbReference>
<dbReference type="PANTHER" id="PTHR24346">
    <property type="entry name" value="MAP/MICROTUBULE AFFINITY-REGULATING KINASE"/>
    <property type="match status" value="1"/>
</dbReference>
<proteinExistence type="predicted"/>
<organism evidence="6 7">
    <name type="scientific">Geranomyces variabilis</name>
    <dbReference type="NCBI Taxonomy" id="109894"/>
    <lineage>
        <taxon>Eukaryota</taxon>
        <taxon>Fungi</taxon>
        <taxon>Fungi incertae sedis</taxon>
        <taxon>Chytridiomycota</taxon>
        <taxon>Chytridiomycota incertae sedis</taxon>
        <taxon>Chytridiomycetes</taxon>
        <taxon>Spizellomycetales</taxon>
        <taxon>Powellomycetaceae</taxon>
        <taxon>Geranomyces</taxon>
    </lineage>
</organism>
<dbReference type="PROSITE" id="PS00108">
    <property type="entry name" value="PROTEIN_KINASE_ST"/>
    <property type="match status" value="1"/>
</dbReference>
<feature type="binding site" evidence="3">
    <location>
        <position position="419"/>
    </location>
    <ligand>
        <name>ATP</name>
        <dbReference type="ChEBI" id="CHEBI:30616"/>
    </ligand>
</feature>
<dbReference type="Gene3D" id="1.10.510.10">
    <property type="entry name" value="Transferase(Phosphotransferase) domain 1"/>
    <property type="match status" value="1"/>
</dbReference>
<dbReference type="InterPro" id="IPR008271">
    <property type="entry name" value="Ser/Thr_kinase_AS"/>
</dbReference>
<evidence type="ECO:0000259" key="5">
    <source>
        <dbReference type="PROSITE" id="PS50011"/>
    </source>
</evidence>
<keyword evidence="7" id="KW-1185">Reference proteome</keyword>
<dbReference type="GO" id="GO:0005524">
    <property type="term" value="F:ATP binding"/>
    <property type="evidence" value="ECO:0007669"/>
    <property type="project" value="UniProtKB-UniRule"/>
</dbReference>
<dbReference type="PANTHER" id="PTHR24346:SF110">
    <property type="entry name" value="NON-SPECIFIC SERINE_THREONINE PROTEIN KINASE"/>
    <property type="match status" value="1"/>
</dbReference>
<reference evidence="6" key="1">
    <citation type="submission" date="2020-05" db="EMBL/GenBank/DDBJ databases">
        <title>Phylogenomic resolution of chytrid fungi.</title>
        <authorList>
            <person name="Stajich J.E."/>
            <person name="Amses K."/>
            <person name="Simmons R."/>
            <person name="Seto K."/>
            <person name="Myers J."/>
            <person name="Bonds A."/>
            <person name="Quandt C.A."/>
            <person name="Barry K."/>
            <person name="Liu P."/>
            <person name="Grigoriev I."/>
            <person name="Longcore J.E."/>
            <person name="James T.Y."/>
        </authorList>
    </citation>
    <scope>NUCLEOTIDE SEQUENCE</scope>
    <source>
        <strain evidence="6">JEL0379</strain>
    </source>
</reference>
<evidence type="ECO:0000256" key="1">
    <source>
        <dbReference type="ARBA" id="ARBA00022741"/>
    </source>
</evidence>
<keyword evidence="1 3" id="KW-0547">Nucleotide-binding</keyword>
<feature type="compositionally biased region" description="Low complexity" evidence="4">
    <location>
        <begin position="274"/>
        <end position="287"/>
    </location>
</feature>
<dbReference type="Pfam" id="PF00069">
    <property type="entry name" value="Pkinase"/>
    <property type="match status" value="1"/>
</dbReference>
<dbReference type="GO" id="GO:0005737">
    <property type="term" value="C:cytoplasm"/>
    <property type="evidence" value="ECO:0007669"/>
    <property type="project" value="TreeGrafter"/>
</dbReference>
<evidence type="ECO:0000256" key="2">
    <source>
        <dbReference type="ARBA" id="ARBA00022840"/>
    </source>
</evidence>
<name>A0AAD5XLE5_9FUNG</name>
<feature type="compositionally biased region" description="Polar residues" evidence="4">
    <location>
        <begin position="198"/>
        <end position="207"/>
    </location>
</feature>
<dbReference type="PROSITE" id="PS50011">
    <property type="entry name" value="PROTEIN_KINASE_DOM"/>
    <property type="match status" value="1"/>
</dbReference>
<dbReference type="EMBL" id="JADGJQ010000124">
    <property type="protein sequence ID" value="KAJ3168132.1"/>
    <property type="molecule type" value="Genomic_DNA"/>
</dbReference>
<gene>
    <name evidence="6" type="ORF">HDU87_001213</name>
</gene>
<comment type="caution">
    <text evidence="6">The sequence shown here is derived from an EMBL/GenBank/DDBJ whole genome shotgun (WGS) entry which is preliminary data.</text>
</comment>
<evidence type="ECO:0000313" key="7">
    <source>
        <dbReference type="Proteomes" id="UP001212152"/>
    </source>
</evidence>